<comment type="caution">
    <text evidence="2">The sequence shown here is derived from an EMBL/GenBank/DDBJ whole genome shotgun (WGS) entry which is preliminary data.</text>
</comment>
<evidence type="ECO:0000256" key="1">
    <source>
        <dbReference type="SAM" id="Phobius"/>
    </source>
</evidence>
<keyword evidence="1" id="KW-1133">Transmembrane helix</keyword>
<gene>
    <name evidence="2" type="ORF">E6K72_09195</name>
</gene>
<proteinExistence type="predicted"/>
<evidence type="ECO:0000313" key="2">
    <source>
        <dbReference type="EMBL" id="TMQ52377.1"/>
    </source>
</evidence>
<evidence type="ECO:0000313" key="3">
    <source>
        <dbReference type="Proteomes" id="UP000317716"/>
    </source>
</evidence>
<organism evidence="2 3">
    <name type="scientific">Eiseniibacteriota bacterium</name>
    <dbReference type="NCBI Taxonomy" id="2212470"/>
    <lineage>
        <taxon>Bacteria</taxon>
        <taxon>Candidatus Eiseniibacteriota</taxon>
    </lineage>
</organism>
<dbReference type="AlphaFoldDB" id="A0A538SLZ5"/>
<sequence length="152" mass="16124">MGFPVWLHPTAAGLSLAAAGVAAGAPIFGDGLRALRLRRLMPRLREVALARTASGIAHARGTVVLESPLFSPLSAVPCAGFQLEVRGAGTPMARAIEVFRPFRISSGGVTARVQAERVRWVLSPTATRDVAPDQPLTQNLEALLGRVPEVLW</sequence>
<dbReference type="EMBL" id="VBOS01000323">
    <property type="protein sequence ID" value="TMQ52377.1"/>
    <property type="molecule type" value="Genomic_DNA"/>
</dbReference>
<name>A0A538SLZ5_UNCEI</name>
<reference evidence="2 3" key="1">
    <citation type="journal article" date="2019" name="Nat. Microbiol.">
        <title>Mediterranean grassland soil C-N compound turnover is dependent on rainfall and depth, and is mediated by genomically divergent microorganisms.</title>
        <authorList>
            <person name="Diamond S."/>
            <person name="Andeer P.F."/>
            <person name="Li Z."/>
            <person name="Crits-Christoph A."/>
            <person name="Burstein D."/>
            <person name="Anantharaman K."/>
            <person name="Lane K.R."/>
            <person name="Thomas B.C."/>
            <person name="Pan C."/>
            <person name="Northen T.R."/>
            <person name="Banfield J.F."/>
        </authorList>
    </citation>
    <scope>NUCLEOTIDE SEQUENCE [LARGE SCALE GENOMIC DNA]</scope>
    <source>
        <strain evidence="2">WS_2</strain>
    </source>
</reference>
<dbReference type="Proteomes" id="UP000317716">
    <property type="component" value="Unassembled WGS sequence"/>
</dbReference>
<feature type="non-terminal residue" evidence="2">
    <location>
        <position position="152"/>
    </location>
</feature>
<keyword evidence="1" id="KW-0472">Membrane</keyword>
<keyword evidence="1" id="KW-0812">Transmembrane</keyword>
<accession>A0A538SLZ5</accession>
<protein>
    <submittedName>
        <fullName evidence="2">Uncharacterized protein</fullName>
    </submittedName>
</protein>
<feature type="transmembrane region" description="Helical" evidence="1">
    <location>
        <begin position="12"/>
        <end position="35"/>
    </location>
</feature>